<dbReference type="SUPFAM" id="SSF53850">
    <property type="entry name" value="Periplasmic binding protein-like II"/>
    <property type="match status" value="1"/>
</dbReference>
<protein>
    <recommendedName>
        <fullName evidence="3">Prephenate dehydratase</fullName>
    </recommendedName>
</protein>
<dbReference type="AlphaFoldDB" id="A0A559J414"/>
<dbReference type="EMBL" id="VNJK01000001">
    <property type="protein sequence ID" value="TVX94556.1"/>
    <property type="molecule type" value="Genomic_DNA"/>
</dbReference>
<evidence type="ECO:0000313" key="2">
    <source>
        <dbReference type="Proteomes" id="UP000318102"/>
    </source>
</evidence>
<evidence type="ECO:0000313" key="1">
    <source>
        <dbReference type="EMBL" id="TVX94556.1"/>
    </source>
</evidence>
<accession>A0A559J414</accession>
<sequence length="190" mass="20394">MAYALHNITHSSVLNSIHTICTLGPEHTNCELAARTWFDRMGKSGTILLYPTLEEAIVDVRGQPGTALLGCVVYPDLHKIVFSNLDKLALVDCFIMPTYKMVLASNSSSLHQNPLIASHPAPSGLAAQHTTNIRLVPSNAQAAIDCAAGVSDACITTISAAERQGLHIMHDYGEIPMGFTIHAHTTTEHG</sequence>
<proteinExistence type="predicted"/>
<reference evidence="1 2" key="1">
    <citation type="submission" date="2019-07" db="EMBL/GenBank/DDBJ databases">
        <authorList>
            <person name="Kim J."/>
        </authorList>
    </citation>
    <scope>NUCLEOTIDE SEQUENCE [LARGE SCALE GENOMIC DNA]</scope>
    <source>
        <strain evidence="1 2">N4</strain>
    </source>
</reference>
<dbReference type="Proteomes" id="UP000318102">
    <property type="component" value="Unassembled WGS sequence"/>
</dbReference>
<keyword evidence="2" id="KW-1185">Reference proteome</keyword>
<dbReference type="OrthoDB" id="2933883at2"/>
<name>A0A559J414_9BACL</name>
<organism evidence="1 2">
    <name type="scientific">Paenibacillus agilis</name>
    <dbReference type="NCBI Taxonomy" id="3020863"/>
    <lineage>
        <taxon>Bacteria</taxon>
        <taxon>Bacillati</taxon>
        <taxon>Bacillota</taxon>
        <taxon>Bacilli</taxon>
        <taxon>Bacillales</taxon>
        <taxon>Paenibacillaceae</taxon>
        <taxon>Paenibacillus</taxon>
    </lineage>
</organism>
<evidence type="ECO:0008006" key="3">
    <source>
        <dbReference type="Google" id="ProtNLM"/>
    </source>
</evidence>
<comment type="caution">
    <text evidence="1">The sequence shown here is derived from an EMBL/GenBank/DDBJ whole genome shotgun (WGS) entry which is preliminary data.</text>
</comment>
<dbReference type="RefSeq" id="WP_144991659.1">
    <property type="nucleotide sequence ID" value="NZ_VNJK01000001.1"/>
</dbReference>
<gene>
    <name evidence="1" type="ORF">FPZ44_03225</name>
</gene>